<dbReference type="EMBL" id="LT598461">
    <property type="protein sequence ID" value="SCU97212.1"/>
    <property type="molecule type" value="Genomic_DNA"/>
</dbReference>
<dbReference type="InterPro" id="IPR033421">
    <property type="entry name" value="Rit1_DUSP-like"/>
</dbReference>
<reference evidence="4 5" key="1">
    <citation type="submission" date="2016-03" db="EMBL/GenBank/DDBJ databases">
        <authorList>
            <person name="Devillers H."/>
        </authorList>
    </citation>
    <scope>NUCLEOTIDE SEQUENCE [LARGE SCALE GENOMIC DNA]</scope>
    <source>
        <strain evidence="4">CBS 10888</strain>
    </source>
</reference>
<protein>
    <submittedName>
        <fullName evidence="4">LADA_0H05094g1_1</fullName>
    </submittedName>
</protein>
<dbReference type="PIRSF" id="PIRSF007747">
    <property type="entry name" value="Ribosyl_Ptfrase"/>
    <property type="match status" value="1"/>
</dbReference>
<gene>
    <name evidence="4" type="ORF">LADA_0H05094G</name>
</gene>
<proteinExistence type="predicted"/>
<dbReference type="GO" id="GO:0019988">
    <property type="term" value="P:charged-tRNA amino acid modification"/>
    <property type="evidence" value="ECO:0007669"/>
    <property type="project" value="EnsemblFungi"/>
</dbReference>
<evidence type="ECO:0000256" key="1">
    <source>
        <dbReference type="SAM" id="Coils"/>
    </source>
</evidence>
<dbReference type="AlphaFoldDB" id="A0A1G4K108"/>
<evidence type="ECO:0000313" key="5">
    <source>
        <dbReference type="Proteomes" id="UP000190274"/>
    </source>
</evidence>
<keyword evidence="1" id="KW-0175">Coiled coil</keyword>
<dbReference type="PANTHER" id="PTHR31811:SF0">
    <property type="entry name" value="TRNA A64-2'-O-RIBOSYLPHOSPHATE TRANSFERASE"/>
    <property type="match status" value="1"/>
</dbReference>
<evidence type="ECO:0000313" key="4">
    <source>
        <dbReference type="EMBL" id="SCU97212.1"/>
    </source>
</evidence>
<dbReference type="InterPro" id="IPR033449">
    <property type="entry name" value="Rit1_N"/>
</dbReference>
<organism evidence="4 5">
    <name type="scientific">Lachancea dasiensis</name>
    <dbReference type="NCBI Taxonomy" id="1072105"/>
    <lineage>
        <taxon>Eukaryota</taxon>
        <taxon>Fungi</taxon>
        <taxon>Dikarya</taxon>
        <taxon>Ascomycota</taxon>
        <taxon>Saccharomycotina</taxon>
        <taxon>Saccharomycetes</taxon>
        <taxon>Saccharomycetales</taxon>
        <taxon>Saccharomycetaceae</taxon>
        <taxon>Lachancea</taxon>
    </lineage>
</organism>
<accession>A0A1G4K108</accession>
<dbReference type="PANTHER" id="PTHR31811">
    <property type="entry name" value="TRNA A64-2'-O-RIBOSYLPHOSPHATE TRANSFERASE"/>
    <property type="match status" value="1"/>
</dbReference>
<dbReference type="InterPro" id="IPR007306">
    <property type="entry name" value="Rit1"/>
</dbReference>
<dbReference type="STRING" id="1266660.A0A1G4K108"/>
<dbReference type="OrthoDB" id="45256at2759"/>
<feature type="coiled-coil region" evidence="1">
    <location>
        <begin position="13"/>
        <end position="40"/>
    </location>
</feature>
<dbReference type="Pfam" id="PF17184">
    <property type="entry name" value="Rit1_C"/>
    <property type="match status" value="1"/>
</dbReference>
<dbReference type="GO" id="GO:0005737">
    <property type="term" value="C:cytoplasm"/>
    <property type="evidence" value="ECO:0007669"/>
    <property type="project" value="TreeGrafter"/>
</dbReference>
<dbReference type="Pfam" id="PF04179">
    <property type="entry name" value="Init_tRNA_PT"/>
    <property type="match status" value="1"/>
</dbReference>
<sequence length="481" mass="53999">MDDNYRQTLGLLNKALRKDNKSLKNRIQSILLDNTFLEKEVIPVFPRFPIIPNERCGVWYCNPETFKQTSYFKSTDGHTNQWDFSLRRLNLHLLPTISHNGGLIIVDSTRRGKRMPDALSKTVPLWCAVLNSLMLEHLGRRNEQVLFCPPNTVSRQECAQMEAKIPQLVEKFRALKVISGAELARALGNKILRPLWVYPGSSLLHSQRDVFTGELSSSTWEAPEAAGFIPLVLCTVSYQCQDGVDNRNGFIYVQGAADDHELWSKGLTASLLWRSVEVFRDPQLSDEVLEGCVVSQLNADKTLMHSHHDLTKLVVTDALTNNLHLGKISANIELTKAFQEQLLASYSLVVILSETVELAQPTGTEEPSPNIRVIQLSSGSKKSSKALRVQLITLCPLIESYLREALPVLVCCNDGKDMSVCVLLSVLCRNYDAEDWKLGQPISIHKTIIRKHLSRMIAKVDGRNINPARASLNSVNSYLMQ</sequence>
<dbReference type="Proteomes" id="UP000190274">
    <property type="component" value="Chromosome H"/>
</dbReference>
<feature type="domain" description="Rit1 N-terminal" evidence="3">
    <location>
        <begin position="16"/>
        <end position="278"/>
    </location>
</feature>
<dbReference type="GO" id="GO:0043399">
    <property type="term" value="F:tRNA adenosine(64)-2'-O-ribosylphosphate transferase activity"/>
    <property type="evidence" value="ECO:0007669"/>
    <property type="project" value="InterPro"/>
</dbReference>
<name>A0A1G4K108_9SACH</name>
<keyword evidence="5" id="KW-1185">Reference proteome</keyword>
<evidence type="ECO:0000259" key="2">
    <source>
        <dbReference type="Pfam" id="PF04179"/>
    </source>
</evidence>
<evidence type="ECO:0000259" key="3">
    <source>
        <dbReference type="Pfam" id="PF17184"/>
    </source>
</evidence>
<feature type="domain" description="Rit1 DUSP-like" evidence="2">
    <location>
        <begin position="373"/>
        <end position="479"/>
    </location>
</feature>